<dbReference type="Proteomes" id="UP000054549">
    <property type="component" value="Unassembled WGS sequence"/>
</dbReference>
<dbReference type="InParanoid" id="A0A0C2T842"/>
<name>A0A0C2T842_AMAMK</name>
<dbReference type="HOGENOM" id="CLU_019533_1_0_1"/>
<reference evidence="5 6" key="1">
    <citation type="submission" date="2014-04" db="EMBL/GenBank/DDBJ databases">
        <title>Evolutionary Origins and Diversification of the Mycorrhizal Mutualists.</title>
        <authorList>
            <consortium name="DOE Joint Genome Institute"/>
            <consortium name="Mycorrhizal Genomics Consortium"/>
            <person name="Kohler A."/>
            <person name="Kuo A."/>
            <person name="Nagy L.G."/>
            <person name="Floudas D."/>
            <person name="Copeland A."/>
            <person name="Barry K.W."/>
            <person name="Cichocki N."/>
            <person name="Veneault-Fourrey C."/>
            <person name="LaButti K."/>
            <person name="Lindquist E.A."/>
            <person name="Lipzen A."/>
            <person name="Lundell T."/>
            <person name="Morin E."/>
            <person name="Murat C."/>
            <person name="Riley R."/>
            <person name="Ohm R."/>
            <person name="Sun H."/>
            <person name="Tunlid A."/>
            <person name="Henrissat B."/>
            <person name="Grigoriev I.V."/>
            <person name="Hibbett D.S."/>
            <person name="Martin F."/>
        </authorList>
    </citation>
    <scope>NUCLEOTIDE SEQUENCE [LARGE SCALE GENOMIC DNA]</scope>
    <source>
        <strain evidence="5 6">Koide BX008</strain>
    </source>
</reference>
<evidence type="ECO:0000313" key="5">
    <source>
        <dbReference type="EMBL" id="KIL62794.1"/>
    </source>
</evidence>
<organism evidence="5 6">
    <name type="scientific">Amanita muscaria (strain Koide BX008)</name>
    <dbReference type="NCBI Taxonomy" id="946122"/>
    <lineage>
        <taxon>Eukaryota</taxon>
        <taxon>Fungi</taxon>
        <taxon>Dikarya</taxon>
        <taxon>Basidiomycota</taxon>
        <taxon>Agaricomycotina</taxon>
        <taxon>Agaricomycetes</taxon>
        <taxon>Agaricomycetidae</taxon>
        <taxon>Agaricales</taxon>
        <taxon>Pluteineae</taxon>
        <taxon>Amanitaceae</taxon>
        <taxon>Amanita</taxon>
    </lineage>
</organism>
<keyword evidence="3" id="KW-0472">Membrane</keyword>
<dbReference type="InterPro" id="IPR050546">
    <property type="entry name" value="Glycosyl_Hydrlase_16"/>
</dbReference>
<dbReference type="GO" id="GO:0004553">
    <property type="term" value="F:hydrolase activity, hydrolyzing O-glycosyl compounds"/>
    <property type="evidence" value="ECO:0007669"/>
    <property type="project" value="InterPro"/>
</dbReference>
<dbReference type="InterPro" id="IPR013320">
    <property type="entry name" value="ConA-like_dom_sf"/>
</dbReference>
<evidence type="ECO:0000313" key="6">
    <source>
        <dbReference type="Proteomes" id="UP000054549"/>
    </source>
</evidence>
<feature type="region of interest" description="Disordered" evidence="2">
    <location>
        <begin position="1"/>
        <end position="41"/>
    </location>
</feature>
<feature type="transmembrane region" description="Helical" evidence="3">
    <location>
        <begin position="101"/>
        <end position="126"/>
    </location>
</feature>
<keyword evidence="6" id="KW-1185">Reference proteome</keyword>
<dbReference type="PANTHER" id="PTHR10963:SF55">
    <property type="entry name" value="GLYCOSIDE HYDROLASE FAMILY 16 PROTEIN"/>
    <property type="match status" value="1"/>
</dbReference>
<dbReference type="STRING" id="946122.A0A0C2T842"/>
<dbReference type="InterPro" id="IPR000757">
    <property type="entry name" value="Beta-glucanase-like"/>
</dbReference>
<protein>
    <submittedName>
        <fullName evidence="5">Glycoside hydrolase family 16 protein</fullName>
    </submittedName>
</protein>
<feature type="domain" description="GH16" evidence="4">
    <location>
        <begin position="143"/>
        <end position="474"/>
    </location>
</feature>
<dbReference type="AlphaFoldDB" id="A0A0C2T842"/>
<gene>
    <name evidence="5" type="ORF">M378DRAFT_128414</name>
</gene>
<dbReference type="PROSITE" id="PS51762">
    <property type="entry name" value="GH16_2"/>
    <property type="match status" value="1"/>
</dbReference>
<keyword evidence="3" id="KW-0812">Transmembrane</keyword>
<dbReference type="Pfam" id="PF00722">
    <property type="entry name" value="Glyco_hydro_16"/>
    <property type="match status" value="1"/>
</dbReference>
<keyword evidence="5" id="KW-0378">Hydrolase</keyword>
<comment type="similarity">
    <text evidence="1">Belongs to the glycosyl hydrolase 16 family.</text>
</comment>
<sequence>MNATPAAAAAIDSSPRIPRSSSSQNFRAPFLSPASRPTSSLWSPPSYPAYLMTSQPSPSASSAALPYPLPKSKPPLPSTRISAPIPPSDKPWLTKREPRALYSYLITVICMLLGLGGAALLCWRGLLSVQKLDPSKLCLVMNENFDGTSLDDTIWSRDVELGGFGNGEFQMTTTSDTNLFLRNSQLYIYPTLTSDTVTNVLNGGNYTLSGCSTKNHTACTAVSNAAKGSVINPVMSARINTKGKKSIRYGKVEFRAKLPRGDWLWPAVWMLPEQETYGAWPASGEIDVIEARGNGPAYTAQGSNFVRSSLNYGPLPTLLNQMFYPRYSMKRSSFDQAFHVYSLEWDQDFMRFYTDSRLNAMLYLGINQKSSFWQRGGFPQTAQNGSAQVVVNNPWSNSGPSAPYDQSFYLIVDLAAGGTSGWFPDNVGGKPWYDGSLTAMREFAVAQDQWYATWPQSQDDRAFRIDYIKMWELC</sequence>
<evidence type="ECO:0000256" key="1">
    <source>
        <dbReference type="ARBA" id="ARBA00006865"/>
    </source>
</evidence>
<dbReference type="SUPFAM" id="SSF49899">
    <property type="entry name" value="Concanavalin A-like lectins/glucanases"/>
    <property type="match status" value="1"/>
</dbReference>
<proteinExistence type="inferred from homology"/>
<evidence type="ECO:0000259" key="4">
    <source>
        <dbReference type="PROSITE" id="PS51762"/>
    </source>
</evidence>
<dbReference type="EMBL" id="KN818266">
    <property type="protein sequence ID" value="KIL62794.1"/>
    <property type="molecule type" value="Genomic_DNA"/>
</dbReference>
<dbReference type="Gene3D" id="2.60.120.200">
    <property type="match status" value="1"/>
</dbReference>
<evidence type="ECO:0000256" key="2">
    <source>
        <dbReference type="SAM" id="MobiDB-lite"/>
    </source>
</evidence>
<dbReference type="GO" id="GO:0005975">
    <property type="term" value="P:carbohydrate metabolic process"/>
    <property type="evidence" value="ECO:0007669"/>
    <property type="project" value="InterPro"/>
</dbReference>
<feature type="compositionally biased region" description="Low complexity" evidence="2">
    <location>
        <begin position="1"/>
        <end position="23"/>
    </location>
</feature>
<keyword evidence="3" id="KW-1133">Transmembrane helix</keyword>
<accession>A0A0C2T842</accession>
<evidence type="ECO:0000256" key="3">
    <source>
        <dbReference type="SAM" id="Phobius"/>
    </source>
</evidence>
<dbReference type="OrthoDB" id="4781at2759"/>
<dbReference type="PANTHER" id="PTHR10963">
    <property type="entry name" value="GLYCOSYL HYDROLASE-RELATED"/>
    <property type="match status" value="1"/>
</dbReference>